<dbReference type="Proteomes" id="UP000274097">
    <property type="component" value="Unassembled WGS sequence"/>
</dbReference>
<feature type="signal peptide" evidence="1">
    <location>
        <begin position="1"/>
        <end position="23"/>
    </location>
</feature>
<dbReference type="InParanoid" id="A0A3A9JYJ7"/>
<gene>
    <name evidence="2" type="ORF">D6Z83_02085</name>
    <name evidence="3" type="ORF">EBE87_05520</name>
</gene>
<dbReference type="EMBL" id="RAQU01000008">
    <property type="protein sequence ID" value="RKK05908.1"/>
    <property type="molecule type" value="Genomic_DNA"/>
</dbReference>
<evidence type="ECO:0000313" key="2">
    <source>
        <dbReference type="EMBL" id="RKK05908.1"/>
    </source>
</evidence>
<protein>
    <recommendedName>
        <fullName evidence="6">Lipoprotein</fullName>
    </recommendedName>
</protein>
<evidence type="ECO:0000313" key="4">
    <source>
        <dbReference type="Proteomes" id="UP000274097"/>
    </source>
</evidence>
<organism evidence="2 5">
    <name type="scientific">Teichococcus wenyumeiae</name>
    <dbReference type="NCBI Taxonomy" id="2478470"/>
    <lineage>
        <taxon>Bacteria</taxon>
        <taxon>Pseudomonadati</taxon>
        <taxon>Pseudomonadota</taxon>
        <taxon>Alphaproteobacteria</taxon>
        <taxon>Acetobacterales</taxon>
        <taxon>Roseomonadaceae</taxon>
        <taxon>Roseomonas</taxon>
    </lineage>
</organism>
<dbReference type="EMBL" id="RFLX01000003">
    <property type="protein sequence ID" value="RMI25863.1"/>
    <property type="molecule type" value="Genomic_DNA"/>
</dbReference>
<comment type="caution">
    <text evidence="2">The sequence shown here is derived from an EMBL/GenBank/DDBJ whole genome shotgun (WGS) entry which is preliminary data.</text>
</comment>
<evidence type="ECO:0000313" key="5">
    <source>
        <dbReference type="Proteomes" id="UP000278036"/>
    </source>
</evidence>
<evidence type="ECO:0000313" key="3">
    <source>
        <dbReference type="EMBL" id="RMI25863.1"/>
    </source>
</evidence>
<reference evidence="2 5" key="1">
    <citation type="submission" date="2018-09" db="EMBL/GenBank/DDBJ databases">
        <title>Roseomonas sp. nov., isolated from feces of Tibetan antelopes in the Qinghai-Tibet plateau, China.</title>
        <authorList>
            <person name="Tian Z."/>
        </authorList>
    </citation>
    <scope>NUCLEOTIDE SEQUENCE [LARGE SCALE GENOMIC DNA]</scope>
    <source>
        <strain evidence="3 4">Z23</strain>
        <strain evidence="2 5">Z24</strain>
    </source>
</reference>
<name>A0A3A9JYJ7_9PROT</name>
<accession>A0A3A9JYJ7</accession>
<keyword evidence="1" id="KW-0732">Signal</keyword>
<proteinExistence type="predicted"/>
<sequence>MEMAMRKSVLTALPVLAAGLAGACAPQPYPGDAATQMARRCATAVHEQGLRHGGINRFSSREVMEGEIAAWGGFSSGIVPVLSTRTLPVAEASALDGPVIGSAWQGCMRQGLSALPR</sequence>
<dbReference type="AlphaFoldDB" id="A0A3A9JYJ7"/>
<dbReference type="Proteomes" id="UP000278036">
    <property type="component" value="Unassembled WGS sequence"/>
</dbReference>
<evidence type="ECO:0000256" key="1">
    <source>
        <dbReference type="SAM" id="SignalP"/>
    </source>
</evidence>
<dbReference type="PROSITE" id="PS51257">
    <property type="entry name" value="PROKAR_LIPOPROTEIN"/>
    <property type="match status" value="1"/>
</dbReference>
<feature type="chain" id="PRO_5017383509" description="Lipoprotein" evidence="1">
    <location>
        <begin position="24"/>
        <end position="117"/>
    </location>
</feature>
<evidence type="ECO:0008006" key="6">
    <source>
        <dbReference type="Google" id="ProtNLM"/>
    </source>
</evidence>
<keyword evidence="4" id="KW-1185">Reference proteome</keyword>